<dbReference type="AlphaFoldDB" id="A0A1Y5PLM1"/>
<name>A0A1Y5PLM1_9MYCO</name>
<dbReference type="EMBL" id="FLQS01000081">
    <property type="protein sequence ID" value="SBS79603.1"/>
    <property type="molecule type" value="Genomic_DNA"/>
</dbReference>
<proteinExistence type="predicted"/>
<accession>A0A1Y5PLM1</accession>
<sequence>MGRMWWCAQPVISRRCPIYDTSDREVVPVAEGLWKGCCVHGIVDYPSRGRAGDHGICRERHQRDSA</sequence>
<evidence type="ECO:0000313" key="1">
    <source>
        <dbReference type="EMBL" id="SBS79603.1"/>
    </source>
</evidence>
<organism evidence="1">
    <name type="scientific">uncultured Mycobacterium sp</name>
    <dbReference type="NCBI Taxonomy" id="171292"/>
    <lineage>
        <taxon>Bacteria</taxon>
        <taxon>Bacillati</taxon>
        <taxon>Actinomycetota</taxon>
        <taxon>Actinomycetes</taxon>
        <taxon>Mycobacteriales</taxon>
        <taxon>Mycobacteriaceae</taxon>
        <taxon>Mycobacterium</taxon>
        <taxon>environmental samples</taxon>
    </lineage>
</organism>
<gene>
    <name evidence="1" type="ORF">MHPYR_820009</name>
</gene>
<reference evidence="1" key="1">
    <citation type="submission" date="2016-03" db="EMBL/GenBank/DDBJ databases">
        <authorList>
            <person name="Ploux O."/>
        </authorList>
    </citation>
    <scope>NUCLEOTIDE SEQUENCE</scope>
    <source>
        <strain evidence="1">UC10</strain>
    </source>
</reference>
<protein>
    <submittedName>
        <fullName evidence="1">Uncharacterized protein</fullName>
    </submittedName>
</protein>